<evidence type="ECO:0000313" key="3">
    <source>
        <dbReference type="Proteomes" id="UP000183530"/>
    </source>
</evidence>
<dbReference type="Proteomes" id="UP000183530">
    <property type="component" value="Chromosome"/>
</dbReference>
<dbReference type="EMBL" id="JACHDR010000001">
    <property type="protein sequence ID" value="MBB5512780.1"/>
    <property type="molecule type" value="Genomic_DNA"/>
</dbReference>
<dbReference type="Proteomes" id="UP000580797">
    <property type="component" value="Unassembled WGS sequence"/>
</dbReference>
<evidence type="ECO:0000313" key="1">
    <source>
        <dbReference type="EMBL" id="APF40977.1"/>
    </source>
</evidence>
<dbReference type="KEGG" id="nae:BHE16_08130"/>
<organism evidence="1 3">
    <name type="scientific">Neomicrococcus aestuarii</name>
    <dbReference type="NCBI Taxonomy" id="556325"/>
    <lineage>
        <taxon>Bacteria</taxon>
        <taxon>Bacillati</taxon>
        <taxon>Actinomycetota</taxon>
        <taxon>Actinomycetes</taxon>
        <taxon>Micrococcales</taxon>
        <taxon>Micrococcaceae</taxon>
        <taxon>Neomicrococcus</taxon>
    </lineage>
</organism>
<dbReference type="EMBL" id="CP018135">
    <property type="protein sequence ID" value="APF40977.1"/>
    <property type="molecule type" value="Genomic_DNA"/>
</dbReference>
<reference evidence="1 3" key="1">
    <citation type="submission" date="2016-11" db="EMBL/GenBank/DDBJ databases">
        <title>Genome sequencing of Zhihengliuella aestuarii B18 antagonistic to Plasmodiophora brassicae.</title>
        <authorList>
            <person name="Luo Y."/>
        </authorList>
    </citation>
    <scope>NUCLEOTIDE SEQUENCE [LARGE SCALE GENOMIC DNA]</scope>
    <source>
        <strain evidence="1 3">B18</strain>
    </source>
</reference>
<protein>
    <submittedName>
        <fullName evidence="1">Uncharacterized protein</fullName>
    </submittedName>
</protein>
<dbReference type="AlphaFoldDB" id="A0A1L2ZP58"/>
<dbReference type="STRING" id="556325.BHE16_08130"/>
<sequence length="59" mass="6722">MYAWIFRHLPGPLWSKVLIAVILVLAAILVLAEYVFPWLNQYNPWNEPTIGTVLIRGGS</sequence>
<evidence type="ECO:0000313" key="4">
    <source>
        <dbReference type="Proteomes" id="UP000580797"/>
    </source>
</evidence>
<keyword evidence="3" id="KW-1185">Reference proteome</keyword>
<accession>A0A1L2ZP58</accession>
<evidence type="ECO:0000313" key="2">
    <source>
        <dbReference type="EMBL" id="MBB5512780.1"/>
    </source>
</evidence>
<proteinExistence type="predicted"/>
<gene>
    <name evidence="1" type="ORF">BHE16_08130</name>
    <name evidence="2" type="ORF">HD598_001467</name>
</gene>
<name>A0A1L2ZP58_9MICC</name>
<reference evidence="2 4" key="2">
    <citation type="submission" date="2020-08" db="EMBL/GenBank/DDBJ databases">
        <title>Sequencing the genomes of 1000 actinobacteria strains.</title>
        <authorList>
            <person name="Klenk H.-P."/>
        </authorList>
    </citation>
    <scope>NUCLEOTIDE SEQUENCE [LARGE SCALE GENOMIC DNA]</scope>
    <source>
        <strain evidence="2 4">DSM 105783</strain>
    </source>
</reference>